<dbReference type="RefSeq" id="WP_093534385.1">
    <property type="nucleotide sequence ID" value="NZ_CP183885.1"/>
</dbReference>
<dbReference type="InterPro" id="IPR023089">
    <property type="entry name" value="YozE_SAM-like"/>
</dbReference>
<name>A0A1I5VFS5_9BACI</name>
<dbReference type="InterPro" id="IPR036806">
    <property type="entry name" value="YozE_SAM-like_sf"/>
</dbReference>
<proteinExistence type="predicted"/>
<evidence type="ECO:0000313" key="3">
    <source>
        <dbReference type="Proteomes" id="UP000198734"/>
    </source>
</evidence>
<dbReference type="NCBIfam" id="NF010193">
    <property type="entry name" value="PRK13672.1"/>
    <property type="match status" value="1"/>
</dbReference>
<keyword evidence="3" id="KW-1185">Reference proteome</keyword>
<accession>A0A1I5VFS5</accession>
<organism evidence="2 3">
    <name type="scientific">Psychrobacillus psychrotolerans</name>
    <dbReference type="NCBI Taxonomy" id="126156"/>
    <lineage>
        <taxon>Bacteria</taxon>
        <taxon>Bacillati</taxon>
        <taxon>Bacillota</taxon>
        <taxon>Bacilli</taxon>
        <taxon>Bacillales</taxon>
        <taxon>Bacillaceae</taxon>
        <taxon>Psychrobacillus</taxon>
    </lineage>
</organism>
<dbReference type="Pfam" id="PF06855">
    <property type="entry name" value="YozE_SAM_like"/>
    <property type="match status" value="1"/>
</dbReference>
<dbReference type="SUPFAM" id="SSF140652">
    <property type="entry name" value="YozE-like"/>
    <property type="match status" value="1"/>
</dbReference>
<dbReference type="STRING" id="126156.SAMN05421670_0793"/>
<dbReference type="OrthoDB" id="2242851at2"/>
<dbReference type="AlphaFoldDB" id="A0A1I5VFS5"/>
<feature type="domain" description="YozE SAM-like" evidence="1">
    <location>
        <begin position="4"/>
        <end position="69"/>
    </location>
</feature>
<sequence length="73" mass="8667">MRQSFYLFALKYRGGQKDDEKAVFANSMFNHHDFPKAETSFDKVSLYIEELADPNMPATVFDEIWEYYIEDSK</sequence>
<dbReference type="EMBL" id="FOXU01000001">
    <property type="protein sequence ID" value="SFQ06241.1"/>
    <property type="molecule type" value="Genomic_DNA"/>
</dbReference>
<evidence type="ECO:0000313" key="2">
    <source>
        <dbReference type="EMBL" id="SFQ06241.1"/>
    </source>
</evidence>
<gene>
    <name evidence="2" type="ORF">SAMN05421670_0793</name>
</gene>
<dbReference type="Gene3D" id="1.10.150.260">
    <property type="entry name" value="YozE SAM-like"/>
    <property type="match status" value="1"/>
</dbReference>
<protein>
    <submittedName>
        <fullName evidence="2">Uncharacterized protein YozE, UPF0346 family</fullName>
    </submittedName>
</protein>
<reference evidence="3" key="1">
    <citation type="submission" date="2016-10" db="EMBL/GenBank/DDBJ databases">
        <authorList>
            <person name="Varghese N."/>
            <person name="Submissions S."/>
        </authorList>
    </citation>
    <scope>NUCLEOTIDE SEQUENCE [LARGE SCALE GENOMIC DNA]</scope>
    <source>
        <strain evidence="3">DSM 11706</strain>
    </source>
</reference>
<dbReference type="Proteomes" id="UP000198734">
    <property type="component" value="Unassembled WGS sequence"/>
</dbReference>
<evidence type="ECO:0000259" key="1">
    <source>
        <dbReference type="Pfam" id="PF06855"/>
    </source>
</evidence>